<dbReference type="RefSeq" id="XP_002505938.1">
    <property type="nucleotide sequence ID" value="XM_002505892.1"/>
</dbReference>
<sequence length="304" mass="32726">MAHRGSSLIRRAAASFSTAAFHGSRPRRPFASSAFARTMSSSMGYDEFASEVARATAGDATRDDQAHWSDLLAKVETRCDEWRHPMAPISFWLLKHKDAPRDVAYDPSSDALADDPNGPNKDVIAMLIQMADALYGLRGCTRGVAPRHAIPLIKAAAKKHNSSKYITEPHAGALVALPGLCEWVRAGERWDDPSVDCDDVAREAAKAVALGVPRPGHSVLGHGTFGAAEPCWVQLAAKYEEGNGDVQAEKAAYERALVGRSGGEGGEKAKKAKWTWRVKHMADGDAEYIAEAGGAMLIFNGDEE</sequence>
<proteinExistence type="predicted"/>
<keyword evidence="2" id="KW-1185">Reference proteome</keyword>
<evidence type="ECO:0000313" key="2">
    <source>
        <dbReference type="Proteomes" id="UP000002009"/>
    </source>
</evidence>
<dbReference type="OMA" id="RHMANAD"/>
<dbReference type="Proteomes" id="UP000002009">
    <property type="component" value="Chromosome 14"/>
</dbReference>
<organism evidence="1 2">
    <name type="scientific">Micromonas commoda (strain RCC299 / NOUM17 / CCMP2709)</name>
    <name type="common">Picoplanktonic green alga</name>
    <dbReference type="NCBI Taxonomy" id="296587"/>
    <lineage>
        <taxon>Eukaryota</taxon>
        <taxon>Viridiplantae</taxon>
        <taxon>Chlorophyta</taxon>
        <taxon>Mamiellophyceae</taxon>
        <taxon>Mamiellales</taxon>
        <taxon>Mamiellaceae</taxon>
        <taxon>Micromonas</taxon>
    </lineage>
</organism>
<evidence type="ECO:0000313" key="1">
    <source>
        <dbReference type="EMBL" id="ACO67196.1"/>
    </source>
</evidence>
<dbReference type="EMBL" id="CP001332">
    <property type="protein sequence ID" value="ACO67196.1"/>
    <property type="molecule type" value="Genomic_DNA"/>
</dbReference>
<gene>
    <name evidence="1" type="ORF">MICPUN_104065</name>
</gene>
<accession>C1EGW9</accession>
<protein>
    <submittedName>
        <fullName evidence="1">Uncharacterized protein</fullName>
    </submittedName>
</protein>
<dbReference type="GeneID" id="8249074"/>
<name>C1EGW9_MICCC</name>
<dbReference type="InParanoid" id="C1EGW9"/>
<dbReference type="KEGG" id="mis:MICPUN_104065"/>
<reference evidence="1 2" key="1">
    <citation type="journal article" date="2009" name="Science">
        <title>Green evolution and dynamic adaptations revealed by genomes of the marine picoeukaryotes Micromonas.</title>
        <authorList>
            <person name="Worden A.Z."/>
            <person name="Lee J.H."/>
            <person name="Mock T."/>
            <person name="Rouze P."/>
            <person name="Simmons M.P."/>
            <person name="Aerts A.L."/>
            <person name="Allen A.E."/>
            <person name="Cuvelier M.L."/>
            <person name="Derelle E."/>
            <person name="Everett M.V."/>
            <person name="Foulon E."/>
            <person name="Grimwood J."/>
            <person name="Gundlach H."/>
            <person name="Henrissat B."/>
            <person name="Napoli C."/>
            <person name="McDonald S.M."/>
            <person name="Parker M.S."/>
            <person name="Rombauts S."/>
            <person name="Salamov A."/>
            <person name="Von Dassow P."/>
            <person name="Badger J.H."/>
            <person name="Coutinho P.M."/>
            <person name="Demir E."/>
            <person name="Dubchak I."/>
            <person name="Gentemann C."/>
            <person name="Eikrem W."/>
            <person name="Gready J.E."/>
            <person name="John U."/>
            <person name="Lanier W."/>
            <person name="Lindquist E.A."/>
            <person name="Lucas S."/>
            <person name="Mayer K.F."/>
            <person name="Moreau H."/>
            <person name="Not F."/>
            <person name="Otillar R."/>
            <person name="Panaud O."/>
            <person name="Pangilinan J."/>
            <person name="Paulsen I."/>
            <person name="Piegu B."/>
            <person name="Poliakov A."/>
            <person name="Robbens S."/>
            <person name="Schmutz J."/>
            <person name="Toulza E."/>
            <person name="Wyss T."/>
            <person name="Zelensky A."/>
            <person name="Zhou K."/>
            <person name="Armbrust E.V."/>
            <person name="Bhattacharya D."/>
            <person name="Goodenough U.W."/>
            <person name="Van de Peer Y."/>
            <person name="Grigoriev I.V."/>
        </authorList>
    </citation>
    <scope>NUCLEOTIDE SEQUENCE [LARGE SCALE GENOMIC DNA]</scope>
    <source>
        <strain evidence="2">RCC299 / NOUM17</strain>
    </source>
</reference>
<dbReference type="OrthoDB" id="38325at2759"/>
<dbReference type="AlphaFoldDB" id="C1EGW9"/>